<gene>
    <name evidence="15" type="ORF">HG263_10790</name>
</gene>
<keyword evidence="5" id="KW-0349">Heme</keyword>
<evidence type="ECO:0000259" key="14">
    <source>
        <dbReference type="Pfam" id="PF01292"/>
    </source>
</evidence>
<protein>
    <submittedName>
        <fullName evidence="15">Cytochrome b/b6 domain-containing protein</fullName>
    </submittedName>
</protein>
<keyword evidence="4" id="KW-1003">Cell membrane</keyword>
<dbReference type="GO" id="GO:0005886">
    <property type="term" value="C:plasma membrane"/>
    <property type="evidence" value="ECO:0007669"/>
    <property type="project" value="UniProtKB-SubCell"/>
</dbReference>
<evidence type="ECO:0000256" key="5">
    <source>
        <dbReference type="ARBA" id="ARBA00022617"/>
    </source>
</evidence>
<dbReference type="GO" id="GO:0020037">
    <property type="term" value="F:heme binding"/>
    <property type="evidence" value="ECO:0007669"/>
    <property type="project" value="TreeGrafter"/>
</dbReference>
<dbReference type="SUPFAM" id="SSF81342">
    <property type="entry name" value="Transmembrane di-heme cytochromes"/>
    <property type="match status" value="1"/>
</dbReference>
<feature type="transmembrane region" description="Helical" evidence="13">
    <location>
        <begin position="167"/>
        <end position="187"/>
    </location>
</feature>
<evidence type="ECO:0000256" key="9">
    <source>
        <dbReference type="ARBA" id="ARBA00022989"/>
    </source>
</evidence>
<dbReference type="GO" id="GO:0046872">
    <property type="term" value="F:metal ion binding"/>
    <property type="evidence" value="ECO:0007669"/>
    <property type="project" value="UniProtKB-KW"/>
</dbReference>
<keyword evidence="3" id="KW-0813">Transport</keyword>
<evidence type="ECO:0000256" key="11">
    <source>
        <dbReference type="ARBA" id="ARBA00023136"/>
    </source>
</evidence>
<evidence type="ECO:0000256" key="4">
    <source>
        <dbReference type="ARBA" id="ARBA00022475"/>
    </source>
</evidence>
<evidence type="ECO:0000256" key="12">
    <source>
        <dbReference type="ARBA" id="ARBA00037975"/>
    </source>
</evidence>
<feature type="transmembrane region" description="Helical" evidence="13">
    <location>
        <begin position="122"/>
        <end position="139"/>
    </location>
</feature>
<feature type="domain" description="Cytochrome b561 bacterial/Ni-hydrogenase" evidence="14">
    <location>
        <begin position="37"/>
        <end position="200"/>
    </location>
</feature>
<keyword evidence="10" id="KW-0408">Iron</keyword>
<dbReference type="GO" id="GO:0009055">
    <property type="term" value="F:electron transfer activity"/>
    <property type="evidence" value="ECO:0007669"/>
    <property type="project" value="InterPro"/>
</dbReference>
<organism evidence="15 16">
    <name type="scientific">Pseudoalteromonas caenipelagi</name>
    <dbReference type="NCBI Taxonomy" id="2726988"/>
    <lineage>
        <taxon>Bacteria</taxon>
        <taxon>Pseudomonadati</taxon>
        <taxon>Pseudomonadota</taxon>
        <taxon>Gammaproteobacteria</taxon>
        <taxon>Alteromonadales</taxon>
        <taxon>Pseudoalteromonadaceae</taxon>
        <taxon>Pseudoalteromonas</taxon>
    </lineage>
</organism>
<evidence type="ECO:0000256" key="3">
    <source>
        <dbReference type="ARBA" id="ARBA00022448"/>
    </source>
</evidence>
<keyword evidence="6 13" id="KW-0812">Transmembrane</keyword>
<dbReference type="Pfam" id="PF01292">
    <property type="entry name" value="Ni_hydr_CYTB"/>
    <property type="match status" value="1"/>
</dbReference>
<dbReference type="PANTHER" id="PTHR30529:SF1">
    <property type="entry name" value="CYTOCHROME B561 HOMOLOG 2"/>
    <property type="match status" value="1"/>
</dbReference>
<evidence type="ECO:0000256" key="2">
    <source>
        <dbReference type="ARBA" id="ARBA00004651"/>
    </source>
</evidence>
<feature type="transmembrane region" description="Helical" evidence="13">
    <location>
        <begin position="44"/>
        <end position="67"/>
    </location>
</feature>
<evidence type="ECO:0000256" key="13">
    <source>
        <dbReference type="SAM" id="Phobius"/>
    </source>
</evidence>
<keyword evidence="11 13" id="KW-0472">Membrane</keyword>
<comment type="caution">
    <text evidence="15">The sequence shown here is derived from an EMBL/GenBank/DDBJ whole genome shotgun (WGS) entry which is preliminary data.</text>
</comment>
<evidence type="ECO:0000313" key="15">
    <source>
        <dbReference type="EMBL" id="NOU51019.1"/>
    </source>
</evidence>
<reference evidence="15 16" key="1">
    <citation type="submission" date="2020-04" db="EMBL/GenBank/DDBJ databases">
        <title>Pseudoalteromonas caenipelagi sp. nov., isolated from a tidal flat.</title>
        <authorList>
            <person name="Park S."/>
            <person name="Yoon J.-H."/>
        </authorList>
    </citation>
    <scope>NUCLEOTIDE SEQUENCE [LARGE SCALE GENOMIC DNA]</scope>
    <source>
        <strain evidence="15 16">JBTF-M23</strain>
    </source>
</reference>
<dbReference type="InterPro" id="IPR011577">
    <property type="entry name" value="Cyt_b561_bac/Ni-Hgenase"/>
</dbReference>
<evidence type="ECO:0000256" key="1">
    <source>
        <dbReference type="ARBA" id="ARBA00001970"/>
    </source>
</evidence>
<evidence type="ECO:0000256" key="7">
    <source>
        <dbReference type="ARBA" id="ARBA00022723"/>
    </source>
</evidence>
<feature type="transmembrane region" description="Helical" evidence="13">
    <location>
        <begin position="79"/>
        <end position="101"/>
    </location>
</feature>
<dbReference type="PANTHER" id="PTHR30529">
    <property type="entry name" value="CYTOCHROME B561"/>
    <property type="match status" value="1"/>
</dbReference>
<comment type="similarity">
    <text evidence="12">Belongs to the cytochrome b561 family.</text>
</comment>
<dbReference type="Proteomes" id="UP000586305">
    <property type="component" value="Unassembled WGS sequence"/>
</dbReference>
<comment type="subcellular location">
    <subcellularLocation>
        <location evidence="2">Cell membrane</location>
        <topology evidence="2">Multi-pass membrane protein</topology>
    </subcellularLocation>
</comment>
<comment type="cofactor">
    <cofactor evidence="1">
        <name>heme b</name>
        <dbReference type="ChEBI" id="CHEBI:60344"/>
    </cofactor>
</comment>
<dbReference type="RefSeq" id="WP_171626076.1">
    <property type="nucleotide sequence ID" value="NZ_JABBPG010000003.1"/>
</dbReference>
<evidence type="ECO:0000313" key="16">
    <source>
        <dbReference type="Proteomes" id="UP000586305"/>
    </source>
</evidence>
<dbReference type="GO" id="GO:0022904">
    <property type="term" value="P:respiratory electron transport chain"/>
    <property type="evidence" value="ECO:0007669"/>
    <property type="project" value="InterPro"/>
</dbReference>
<proteinExistence type="inferred from homology"/>
<dbReference type="InterPro" id="IPR016174">
    <property type="entry name" value="Di-haem_cyt_TM"/>
</dbReference>
<dbReference type="AlphaFoldDB" id="A0A849VBK3"/>
<keyword evidence="8" id="KW-0249">Electron transport</keyword>
<keyword evidence="16" id="KW-1185">Reference proteome</keyword>
<evidence type="ECO:0000256" key="6">
    <source>
        <dbReference type="ARBA" id="ARBA00022692"/>
    </source>
</evidence>
<accession>A0A849VBK3</accession>
<evidence type="ECO:0000256" key="8">
    <source>
        <dbReference type="ARBA" id="ARBA00022982"/>
    </source>
</evidence>
<sequence length="202" mass="23032">MKNIFFAGSELSVNAGSTDALHIAEKQNQKNTLNVNHYHPIQKLLHWMSALVILWATITGFSVAFGIFSEEYAKAIGNFNVSLTLLFVPFFVARIIFAIYFGKPVDQRFTKNQRTLINTMHFIIYVVISIVLISGVLMMERDIVFGSYFIFKPIIEQGDVTQAFLEIHRYSCIVLALLLFIHISAVFHHQVKGVNIIKKMSF</sequence>
<name>A0A849VBK3_9GAMM</name>
<keyword evidence="9 13" id="KW-1133">Transmembrane helix</keyword>
<dbReference type="InterPro" id="IPR052168">
    <property type="entry name" value="Cytochrome_b561_oxidase"/>
</dbReference>
<evidence type="ECO:0000256" key="10">
    <source>
        <dbReference type="ARBA" id="ARBA00023004"/>
    </source>
</evidence>
<dbReference type="EMBL" id="JABBPG010000003">
    <property type="protein sequence ID" value="NOU51019.1"/>
    <property type="molecule type" value="Genomic_DNA"/>
</dbReference>
<keyword evidence="7" id="KW-0479">Metal-binding</keyword>